<proteinExistence type="predicted"/>
<comment type="caution">
    <text evidence="1">The sequence shown here is derived from an EMBL/GenBank/DDBJ whole genome shotgun (WGS) entry which is preliminary data.</text>
</comment>
<evidence type="ECO:0000313" key="1">
    <source>
        <dbReference type="EMBL" id="EYU13423.1"/>
    </source>
</evidence>
<sequence>MGFWVSRPAGSPVGSLLRTGLAELPHPAPDRSVSPQIFSESVTLIESSIYLDNPAFQDQIQPF</sequence>
<dbReference type="AlphaFoldDB" id="A0A022PER8"/>
<dbReference type="Proteomes" id="UP000023464">
    <property type="component" value="Unassembled WGS sequence"/>
</dbReference>
<protein>
    <submittedName>
        <fullName evidence="1">Uncharacterized protein</fullName>
    </submittedName>
</protein>
<organism evidence="1 2">
    <name type="scientific">Photorhabdus aegyptia</name>
    <dbReference type="NCBI Taxonomy" id="2805098"/>
    <lineage>
        <taxon>Bacteria</taxon>
        <taxon>Pseudomonadati</taxon>
        <taxon>Pseudomonadota</taxon>
        <taxon>Gammaproteobacteria</taxon>
        <taxon>Enterobacterales</taxon>
        <taxon>Morganellaceae</taxon>
        <taxon>Photorhabdus</taxon>
    </lineage>
</organism>
<evidence type="ECO:0000313" key="2">
    <source>
        <dbReference type="Proteomes" id="UP000023464"/>
    </source>
</evidence>
<name>A0A022PER8_9GAMM</name>
<dbReference type="EMBL" id="JFGV01000087">
    <property type="protein sequence ID" value="EYU13423.1"/>
    <property type="molecule type" value="Genomic_DNA"/>
</dbReference>
<reference evidence="1 2" key="1">
    <citation type="submission" date="2014-03" db="EMBL/GenBank/DDBJ databases">
        <title>Draft Genome of Photorhabdus luminescens BA1, an Egyptian Isolate.</title>
        <authorList>
            <person name="Ghazal S."/>
            <person name="Hurst S.G.IV."/>
            <person name="Morris K."/>
            <person name="Thomas K."/>
            <person name="Tisa L.S."/>
        </authorList>
    </citation>
    <scope>NUCLEOTIDE SEQUENCE [LARGE SCALE GENOMIC DNA]</scope>
    <source>
        <strain evidence="1 2">BA1</strain>
    </source>
</reference>
<gene>
    <name evidence="1" type="ORF">BA1DRAFT_04110</name>
</gene>
<keyword evidence="2" id="KW-1185">Reference proteome</keyword>
<accession>A0A022PER8</accession>